<evidence type="ECO:0000256" key="13">
    <source>
        <dbReference type="ARBA" id="ARBA00039098"/>
    </source>
</evidence>
<keyword evidence="11" id="KW-0472">Membrane</keyword>
<reference evidence="17 18" key="1">
    <citation type="journal article" date="2016" name="Int. J. Syst. Evol. Microbiol.">
        <title>Oceanobacillus halophilus sp. nov., a novel moderately halophilic bacterium from a hypersaline lake.</title>
        <authorList>
            <person name="Amoozegar M.A."/>
            <person name="Bagheri M."/>
            <person name="Makhdoumi A."/>
            <person name="Nikou M.M."/>
            <person name="Fazeli S.A.S."/>
            <person name="Schumann P."/>
            <person name="Sproer C."/>
            <person name="Sanchez-Porro C."/>
            <person name="Ventosa A."/>
        </authorList>
    </citation>
    <scope>NUCLEOTIDE SEQUENCE [LARGE SCALE GENOMIC DNA]</scope>
    <source>
        <strain evidence="17 18">DSM 23996</strain>
    </source>
</reference>
<dbReference type="Gene3D" id="3.40.50.300">
    <property type="entry name" value="P-loop containing nucleotide triphosphate hydrolases"/>
    <property type="match status" value="2"/>
</dbReference>
<evidence type="ECO:0000256" key="3">
    <source>
        <dbReference type="ARBA" id="ARBA00022448"/>
    </source>
</evidence>
<keyword evidence="3" id="KW-0813">Transport</keyword>
<evidence type="ECO:0000313" key="18">
    <source>
        <dbReference type="Proteomes" id="UP000269301"/>
    </source>
</evidence>
<dbReference type="AlphaFoldDB" id="A0A495A1A7"/>
<gene>
    <name evidence="17" type="ORF">D8M06_10245</name>
</gene>
<evidence type="ECO:0000256" key="8">
    <source>
        <dbReference type="ARBA" id="ARBA00022967"/>
    </source>
</evidence>
<feature type="domain" description="ABC transporter" evidence="16">
    <location>
        <begin position="282"/>
        <end position="482"/>
    </location>
</feature>
<evidence type="ECO:0000256" key="14">
    <source>
        <dbReference type="ARBA" id="ARBA00044143"/>
    </source>
</evidence>
<evidence type="ECO:0000313" key="17">
    <source>
        <dbReference type="EMBL" id="RKQ33154.1"/>
    </source>
</evidence>
<dbReference type="InterPro" id="IPR017871">
    <property type="entry name" value="ABC_transporter-like_CS"/>
</dbReference>
<name>A0A495A1A7_9BACI</name>
<evidence type="ECO:0000256" key="2">
    <source>
        <dbReference type="ARBA" id="ARBA00005417"/>
    </source>
</evidence>
<dbReference type="SUPFAM" id="SSF52540">
    <property type="entry name" value="P-loop containing nucleoside triphosphate hydrolases"/>
    <property type="match status" value="2"/>
</dbReference>
<keyword evidence="6" id="KW-0547">Nucleotide-binding</keyword>
<dbReference type="GO" id="GO:0015413">
    <property type="term" value="F:ABC-type nickel transporter activity"/>
    <property type="evidence" value="ECO:0007669"/>
    <property type="project" value="UniProtKB-EC"/>
</dbReference>
<dbReference type="CDD" id="cd03257">
    <property type="entry name" value="ABC_NikE_OppD_transporters"/>
    <property type="match status" value="1"/>
</dbReference>
<dbReference type="Proteomes" id="UP000269301">
    <property type="component" value="Unassembled WGS sequence"/>
</dbReference>
<evidence type="ECO:0000256" key="6">
    <source>
        <dbReference type="ARBA" id="ARBA00022741"/>
    </source>
</evidence>
<dbReference type="SMART" id="SM00382">
    <property type="entry name" value="AAA"/>
    <property type="match status" value="2"/>
</dbReference>
<comment type="similarity">
    <text evidence="2">Belongs to the ABC transporter superfamily.</text>
</comment>
<dbReference type="InterPro" id="IPR050388">
    <property type="entry name" value="ABC_Ni/Peptide_Import"/>
</dbReference>
<evidence type="ECO:0000256" key="12">
    <source>
        <dbReference type="ARBA" id="ARBA00038669"/>
    </source>
</evidence>
<keyword evidence="8" id="KW-1278">Translocase</keyword>
<feature type="domain" description="ABC transporter" evidence="16">
    <location>
        <begin position="12"/>
        <end position="253"/>
    </location>
</feature>
<keyword evidence="9" id="KW-0406">Ion transport</keyword>
<evidence type="ECO:0000259" key="16">
    <source>
        <dbReference type="PROSITE" id="PS50893"/>
    </source>
</evidence>
<evidence type="ECO:0000256" key="5">
    <source>
        <dbReference type="ARBA" id="ARBA00022596"/>
    </source>
</evidence>
<keyword evidence="4" id="KW-1003">Cell membrane</keyword>
<proteinExistence type="inferred from homology"/>
<keyword evidence="18" id="KW-1185">Reference proteome</keyword>
<comment type="subunit">
    <text evidence="12">The complex is composed of two ATP-binding proteins (NikD and NikE), two transmembrane proteins (NikB and NikC) and a solute-binding protein (NikA).</text>
</comment>
<evidence type="ECO:0000256" key="10">
    <source>
        <dbReference type="ARBA" id="ARBA00023112"/>
    </source>
</evidence>
<accession>A0A495A1A7</accession>
<evidence type="ECO:0000256" key="4">
    <source>
        <dbReference type="ARBA" id="ARBA00022475"/>
    </source>
</evidence>
<dbReference type="GO" id="GO:0005886">
    <property type="term" value="C:plasma membrane"/>
    <property type="evidence" value="ECO:0007669"/>
    <property type="project" value="UniProtKB-SubCell"/>
</dbReference>
<dbReference type="EC" id="7.2.2.11" evidence="13"/>
<keyword evidence="10" id="KW-0921">Nickel transport</keyword>
<dbReference type="EMBL" id="RBZP01000007">
    <property type="protein sequence ID" value="RKQ33154.1"/>
    <property type="molecule type" value="Genomic_DNA"/>
</dbReference>
<dbReference type="InterPro" id="IPR003593">
    <property type="entry name" value="AAA+_ATPase"/>
</dbReference>
<dbReference type="GO" id="GO:0005524">
    <property type="term" value="F:ATP binding"/>
    <property type="evidence" value="ECO:0007669"/>
    <property type="project" value="UniProtKB-KW"/>
</dbReference>
<protein>
    <recommendedName>
        <fullName evidence="14">Nickel import system ATP-binding protein NikD</fullName>
        <ecNumber evidence="13">7.2.2.11</ecNumber>
    </recommendedName>
</protein>
<evidence type="ECO:0000256" key="7">
    <source>
        <dbReference type="ARBA" id="ARBA00022840"/>
    </source>
</evidence>
<evidence type="ECO:0000256" key="1">
    <source>
        <dbReference type="ARBA" id="ARBA00004202"/>
    </source>
</evidence>
<organism evidence="17 18">
    <name type="scientific">Oceanobacillus halophilus</name>
    <dbReference type="NCBI Taxonomy" id="930130"/>
    <lineage>
        <taxon>Bacteria</taxon>
        <taxon>Bacillati</taxon>
        <taxon>Bacillota</taxon>
        <taxon>Bacilli</taxon>
        <taxon>Bacillales</taxon>
        <taxon>Bacillaceae</taxon>
        <taxon>Oceanobacillus</taxon>
    </lineage>
</organism>
<keyword evidence="7 17" id="KW-0067">ATP-binding</keyword>
<dbReference type="PROSITE" id="PS50893">
    <property type="entry name" value="ABC_TRANSPORTER_2"/>
    <property type="match status" value="2"/>
</dbReference>
<evidence type="ECO:0000256" key="15">
    <source>
        <dbReference type="ARBA" id="ARBA00048610"/>
    </source>
</evidence>
<dbReference type="PANTHER" id="PTHR43297:SF13">
    <property type="entry name" value="NICKEL ABC TRANSPORTER, ATP-BINDING PROTEIN"/>
    <property type="match status" value="1"/>
</dbReference>
<evidence type="ECO:0000256" key="9">
    <source>
        <dbReference type="ARBA" id="ARBA00023065"/>
    </source>
</evidence>
<dbReference type="PROSITE" id="PS00211">
    <property type="entry name" value="ABC_TRANSPORTER_1"/>
    <property type="match status" value="1"/>
</dbReference>
<evidence type="ECO:0000256" key="11">
    <source>
        <dbReference type="ARBA" id="ARBA00023136"/>
    </source>
</evidence>
<dbReference type="Pfam" id="PF00005">
    <property type="entry name" value="ABC_tran"/>
    <property type="match status" value="2"/>
</dbReference>
<sequence length="482" mass="53722">MNEKTHKYPPLLEVEDFSLSFRAYKKGLKETTVEVVKRLSMTIHQGEIVAVIGASGSGKSLLVNAILGILPDHAICKGQLKFKGKVLTKHLQEELRGKKISMIPQSVNSLNPLMKVGKQVQEAIQAGDKAEIQHDIFKQVGLPTNAVNKYPFELSGGMARKVLAATAMVSSAELIVADEPTPGLDPKSLEETVRQIKELALNGKGIMFISHDLETALKIADKVVVFQAGETIETADANDFSGTGDNLKHPFTKALWNALPQNEFHPGYVKNLEGESFPSESLEIKSISYKYERGPYVFKNLDLMIRPNEIVGIHGYSGSGKTTMAQVIAGYLKPETGSIQIAGRKPERNGPHPVQLVWQHPEKAINPRWQMRKVLKESNMTESALLDEFGIKQEWLTRWPSELSGGELQRFCIARALHENTRYLIADEMTTMLDAVTQARLWQLVLKLAKERNIGVLAISHDHSLLRRISDRIINFQEISHV</sequence>
<dbReference type="InterPro" id="IPR003439">
    <property type="entry name" value="ABC_transporter-like_ATP-bd"/>
</dbReference>
<dbReference type="PANTHER" id="PTHR43297">
    <property type="entry name" value="OLIGOPEPTIDE TRANSPORT ATP-BINDING PROTEIN APPD"/>
    <property type="match status" value="1"/>
</dbReference>
<dbReference type="InterPro" id="IPR027417">
    <property type="entry name" value="P-loop_NTPase"/>
</dbReference>
<keyword evidence="5" id="KW-0533">Nickel</keyword>
<dbReference type="GO" id="GO:0016887">
    <property type="term" value="F:ATP hydrolysis activity"/>
    <property type="evidence" value="ECO:0007669"/>
    <property type="project" value="InterPro"/>
</dbReference>
<dbReference type="RefSeq" id="WP_121204316.1">
    <property type="nucleotide sequence ID" value="NZ_RBZP01000007.1"/>
</dbReference>
<comment type="catalytic activity">
    <reaction evidence="15">
        <text>Ni(2+)(out) + ATP + H2O = Ni(2+)(in) + ADP + phosphate + H(+)</text>
        <dbReference type="Rhea" id="RHEA:15557"/>
        <dbReference type="ChEBI" id="CHEBI:15377"/>
        <dbReference type="ChEBI" id="CHEBI:15378"/>
        <dbReference type="ChEBI" id="CHEBI:30616"/>
        <dbReference type="ChEBI" id="CHEBI:43474"/>
        <dbReference type="ChEBI" id="CHEBI:49786"/>
        <dbReference type="ChEBI" id="CHEBI:456216"/>
        <dbReference type="EC" id="7.2.2.11"/>
    </reaction>
    <physiologicalReaction direction="left-to-right" evidence="15">
        <dbReference type="Rhea" id="RHEA:15558"/>
    </physiologicalReaction>
</comment>
<comment type="subcellular location">
    <subcellularLocation>
        <location evidence="1">Cell membrane</location>
        <topology evidence="1">Peripheral membrane protein</topology>
    </subcellularLocation>
</comment>
<dbReference type="OrthoDB" id="9802264at2"/>
<comment type="caution">
    <text evidence="17">The sequence shown here is derived from an EMBL/GenBank/DDBJ whole genome shotgun (WGS) entry which is preliminary data.</text>
</comment>